<name>A0A553NJC2_9TELE</name>
<keyword evidence="1" id="KW-0175">Coiled coil</keyword>
<dbReference type="GO" id="GO:0043524">
    <property type="term" value="P:negative regulation of neuron apoptotic process"/>
    <property type="evidence" value="ECO:0007669"/>
    <property type="project" value="InterPro"/>
</dbReference>
<comment type="caution">
    <text evidence="2">The sequence shown here is derived from an EMBL/GenBank/DDBJ whole genome shotgun (WGS) entry which is preliminary data.</text>
</comment>
<dbReference type="OrthoDB" id="8888258at2759"/>
<evidence type="ECO:0000256" key="1">
    <source>
        <dbReference type="SAM" id="Coils"/>
    </source>
</evidence>
<dbReference type="InterPro" id="IPR009079">
    <property type="entry name" value="4_helix_cytokine-like_core"/>
</dbReference>
<dbReference type="GO" id="GO:0005127">
    <property type="term" value="F:ciliary neurotrophic factor receptor binding"/>
    <property type="evidence" value="ECO:0007669"/>
    <property type="project" value="InterPro"/>
</dbReference>
<sequence length="233" mass="25755">MDSAAESDTAAPVDRSRAAAAAAERSAALARLLHRDCTLLLQRYEELGWGLKPGVALLLSEFVTQDDSRLAPAKLLGTFTSDLESLPSPPGGRLVTLAQCSGTASTAGRLRVQRWALHHCLKLLERLVLSEEEDEEEEEEESLEALRRTVRDRLSHLIHSTAELMRIMKDEVEEEPEGDCAQAEDEVEGAGGFAVKLWTFRVLHELVHWSEAASHTLHTIHMGRPPPAQEQIL</sequence>
<organism evidence="2 3">
    <name type="scientific">Danionella cerebrum</name>
    <dbReference type="NCBI Taxonomy" id="2873325"/>
    <lineage>
        <taxon>Eukaryota</taxon>
        <taxon>Metazoa</taxon>
        <taxon>Chordata</taxon>
        <taxon>Craniata</taxon>
        <taxon>Vertebrata</taxon>
        <taxon>Euteleostomi</taxon>
        <taxon>Actinopterygii</taxon>
        <taxon>Neopterygii</taxon>
        <taxon>Teleostei</taxon>
        <taxon>Ostariophysi</taxon>
        <taxon>Cypriniformes</taxon>
        <taxon>Danionidae</taxon>
        <taxon>Danioninae</taxon>
        <taxon>Danionella</taxon>
    </lineage>
</organism>
<gene>
    <name evidence="2" type="ORF">DNTS_021736</name>
</gene>
<evidence type="ECO:0008006" key="4">
    <source>
        <dbReference type="Google" id="ProtNLM"/>
    </source>
</evidence>
<proteinExistence type="predicted"/>
<accession>A0A553NJC2</accession>
<dbReference type="Gene3D" id="1.20.1250.10">
    <property type="match status" value="1"/>
</dbReference>
<dbReference type="STRING" id="623744.A0A553NJC2"/>
<protein>
    <recommendedName>
        <fullName evidence="4">Ciliary neurotrophic factor</fullName>
    </recommendedName>
</protein>
<feature type="coiled-coil region" evidence="1">
    <location>
        <begin position="121"/>
        <end position="153"/>
    </location>
</feature>
<keyword evidence="3" id="KW-1185">Reference proteome</keyword>
<dbReference type="InterPro" id="IPR000151">
    <property type="entry name" value="Ciliary_neurotrophic_fac_CNTF"/>
</dbReference>
<dbReference type="EMBL" id="SRMA01026909">
    <property type="protein sequence ID" value="TRY65514.1"/>
    <property type="molecule type" value="Genomic_DNA"/>
</dbReference>
<evidence type="ECO:0000313" key="3">
    <source>
        <dbReference type="Proteomes" id="UP000316079"/>
    </source>
</evidence>
<dbReference type="PANTHER" id="PTHR15196">
    <property type="entry name" value="CILIARY NEUROTROPHIC FACTOR"/>
    <property type="match status" value="1"/>
</dbReference>
<dbReference type="Proteomes" id="UP000316079">
    <property type="component" value="Unassembled WGS sequence"/>
</dbReference>
<evidence type="ECO:0000313" key="2">
    <source>
        <dbReference type="EMBL" id="TRY65514.1"/>
    </source>
</evidence>
<dbReference type="AlphaFoldDB" id="A0A553NJC2"/>
<dbReference type="PANTHER" id="PTHR15196:SF1">
    <property type="entry name" value="CILIARY NEUROTROPHIC FACTOR"/>
    <property type="match status" value="1"/>
</dbReference>
<dbReference type="GO" id="GO:0070120">
    <property type="term" value="P:ciliary neurotrophic factor-mediated signaling pathway"/>
    <property type="evidence" value="ECO:0007669"/>
    <property type="project" value="InterPro"/>
</dbReference>
<reference evidence="2 3" key="1">
    <citation type="journal article" date="2019" name="Sci. Data">
        <title>Hybrid genome assembly and annotation of Danionella translucida.</title>
        <authorList>
            <person name="Kadobianskyi M."/>
            <person name="Schulze L."/>
            <person name="Schuelke M."/>
            <person name="Judkewitz B."/>
        </authorList>
    </citation>
    <scope>NUCLEOTIDE SEQUENCE [LARGE SCALE GENOMIC DNA]</scope>
    <source>
        <strain evidence="2 3">Bolton</strain>
    </source>
</reference>